<evidence type="ECO:0000313" key="3">
    <source>
        <dbReference type="Proteomes" id="UP000037848"/>
    </source>
</evidence>
<dbReference type="OrthoDB" id="5295305at2"/>
<dbReference type="RefSeq" id="WP_054205560.1">
    <property type="nucleotide sequence ID" value="NZ_LHPH01000007.1"/>
</dbReference>
<dbReference type="STRING" id="187330.AMS58_13470"/>
<dbReference type="Gene3D" id="3.40.630.30">
    <property type="match status" value="1"/>
</dbReference>
<accession>A0A0N1ELE0</accession>
<keyword evidence="3" id="KW-1185">Reference proteome</keyword>
<dbReference type="InterPro" id="IPR016181">
    <property type="entry name" value="Acyl_CoA_acyltransferase"/>
</dbReference>
<dbReference type="Pfam" id="PF13302">
    <property type="entry name" value="Acetyltransf_3"/>
    <property type="match status" value="1"/>
</dbReference>
<keyword evidence="2" id="KW-0808">Transferase</keyword>
<organism evidence="2 3">
    <name type="scientific">Pseudoalteromonas porphyrae</name>
    <dbReference type="NCBI Taxonomy" id="187330"/>
    <lineage>
        <taxon>Bacteria</taxon>
        <taxon>Pseudomonadati</taxon>
        <taxon>Pseudomonadota</taxon>
        <taxon>Gammaproteobacteria</taxon>
        <taxon>Alteromonadales</taxon>
        <taxon>Pseudoalteromonadaceae</taxon>
        <taxon>Pseudoalteromonas</taxon>
    </lineage>
</organism>
<dbReference type="PANTHER" id="PTHR43610:SF1">
    <property type="entry name" value="N-ACETYLTRANSFERASE DOMAIN-CONTAINING PROTEIN"/>
    <property type="match status" value="1"/>
</dbReference>
<evidence type="ECO:0000259" key="1">
    <source>
        <dbReference type="PROSITE" id="PS51186"/>
    </source>
</evidence>
<feature type="domain" description="N-acetyltransferase" evidence="1">
    <location>
        <begin position="20"/>
        <end position="172"/>
    </location>
</feature>
<dbReference type="GO" id="GO:0016747">
    <property type="term" value="F:acyltransferase activity, transferring groups other than amino-acyl groups"/>
    <property type="evidence" value="ECO:0007669"/>
    <property type="project" value="InterPro"/>
</dbReference>
<protein>
    <submittedName>
        <fullName evidence="2">GNAT family acetyltransferase</fullName>
    </submittedName>
</protein>
<gene>
    <name evidence="2" type="ORF">ADS77_07325</name>
</gene>
<comment type="caution">
    <text evidence="2">The sequence shown here is derived from an EMBL/GenBank/DDBJ whole genome shotgun (WGS) entry which is preliminary data.</text>
</comment>
<dbReference type="EMBL" id="LHPH01000007">
    <property type="protein sequence ID" value="KPH63725.1"/>
    <property type="molecule type" value="Genomic_DNA"/>
</dbReference>
<dbReference type="PANTHER" id="PTHR43610">
    <property type="entry name" value="BLL6696 PROTEIN"/>
    <property type="match status" value="1"/>
</dbReference>
<dbReference type="Proteomes" id="UP000037848">
    <property type="component" value="Unassembled WGS sequence"/>
</dbReference>
<evidence type="ECO:0000313" key="2">
    <source>
        <dbReference type="EMBL" id="KPH63725.1"/>
    </source>
</evidence>
<dbReference type="AlphaFoldDB" id="A0A0N1ELE0"/>
<dbReference type="PATRIC" id="fig|187330.3.peg.3494"/>
<dbReference type="InterPro" id="IPR000182">
    <property type="entry name" value="GNAT_dom"/>
</dbReference>
<dbReference type="SUPFAM" id="SSF55729">
    <property type="entry name" value="Acyl-CoA N-acyltransferases (Nat)"/>
    <property type="match status" value="1"/>
</dbReference>
<dbReference type="PROSITE" id="PS51186">
    <property type="entry name" value="GNAT"/>
    <property type="match status" value="1"/>
</dbReference>
<reference evidence="2 3" key="1">
    <citation type="submission" date="2015-08" db="EMBL/GenBank/DDBJ databases">
        <title>Draft Genome Sequence of Pseudoalteromonas porphyrae UCD-SED14.</title>
        <authorList>
            <person name="Coil D.A."/>
            <person name="Jospin G."/>
            <person name="Lee R.D."/>
            <person name="Eisen J.A."/>
        </authorList>
    </citation>
    <scope>NUCLEOTIDE SEQUENCE [LARGE SCALE GENOMIC DNA]</scope>
    <source>
        <strain evidence="2 3">UCD-SED14</strain>
    </source>
</reference>
<proteinExistence type="predicted"/>
<name>A0A0N1ELE0_9GAMM</name>
<sequence>MLTQQTHQTNKVILEPLRDIHLKGLSLAGQDPQVWRWVLMNYTRTTETLYDWFINTAQFNPTEQVVFAIIDKASKHVVGTTRIFRLDSQNDIAEIGHTFISKNFQRSYINTHAKYLLLRYAFETLGLVRVAFNTHEKNITSRNAIARLGARFEGISYKDRRLTDGSYRNTAKFSIIDEQWAAIKLQLEGKL</sequence>